<sequence>MKQFVQLNYEGYISGWFDSKDFATCIEVTANPTHVGLLDCVKVANGVTILDEVKQKELLQEKGSPTEMEQLKLENIKLKEILENTKEDVTNTQVALTEVFELIETLI</sequence>
<proteinExistence type="predicted"/>
<comment type="caution">
    <text evidence="1">The sequence shown here is derived from an EMBL/GenBank/DDBJ whole genome shotgun (WGS) entry which is preliminary data.</text>
</comment>
<gene>
    <name evidence="1" type="ORF">DOK76_12445</name>
</gene>
<reference evidence="1 2" key="1">
    <citation type="submission" date="2021-03" db="EMBL/GenBank/DDBJ databases">
        <title>Enterococcal diversity collection.</title>
        <authorList>
            <person name="Gilmore M.S."/>
            <person name="Schwartzman J."/>
            <person name="Van Tyne D."/>
            <person name="Martin M."/>
            <person name="Earl A.M."/>
            <person name="Manson A.L."/>
            <person name="Straub T."/>
            <person name="Salamzade R."/>
            <person name="Saavedra J."/>
            <person name="Lebreton F."/>
            <person name="Prichula J."/>
            <person name="Schaufler K."/>
            <person name="Gaca A."/>
            <person name="Sgardioli B."/>
            <person name="Wagenaar J."/>
            <person name="Strong T."/>
        </authorList>
    </citation>
    <scope>NUCLEOTIDE SEQUENCE [LARGE SCALE GENOMIC DNA]</scope>
    <source>
        <strain evidence="1 2">DIV0080</strain>
    </source>
</reference>
<accession>A0ABS3HVU9</accession>
<dbReference type="EMBL" id="JAFLVX010000038">
    <property type="protein sequence ID" value="MBO0477883.1"/>
    <property type="molecule type" value="Genomic_DNA"/>
</dbReference>
<keyword evidence="2" id="KW-1185">Reference proteome</keyword>
<dbReference type="Proteomes" id="UP000664857">
    <property type="component" value="Unassembled WGS sequence"/>
</dbReference>
<name>A0ABS3HVU9_9ENTE</name>
<evidence type="ECO:0000313" key="1">
    <source>
        <dbReference type="EMBL" id="MBO0477883.1"/>
    </source>
</evidence>
<protein>
    <submittedName>
        <fullName evidence="1">Uncharacterized protein</fullName>
    </submittedName>
</protein>
<organism evidence="1 2">
    <name type="scientific">Candidatus Vagococcus giribetii</name>
    <dbReference type="NCBI Taxonomy" id="2230876"/>
    <lineage>
        <taxon>Bacteria</taxon>
        <taxon>Bacillati</taxon>
        <taxon>Bacillota</taxon>
        <taxon>Bacilli</taxon>
        <taxon>Lactobacillales</taxon>
        <taxon>Enterococcaceae</taxon>
        <taxon>Vagococcus</taxon>
    </lineage>
</organism>
<dbReference type="RefSeq" id="WP_206968255.1">
    <property type="nucleotide sequence ID" value="NZ_JAFLVX010000038.1"/>
</dbReference>
<evidence type="ECO:0000313" key="2">
    <source>
        <dbReference type="Proteomes" id="UP000664857"/>
    </source>
</evidence>